<feature type="region of interest" description="Disordered" evidence="1">
    <location>
        <begin position="1"/>
        <end position="36"/>
    </location>
</feature>
<sequence>MPKINQYGGKIAGQDAGISVPSGSQMEITQHGGEITGHRAIEERDSPAVEAIAARLSGAPHDEIREAVTVLRAMRGAPMEELEATVRTSRLGKWLAVAGDVAPEVVGFIIKTALAAAG</sequence>
<evidence type="ECO:0000256" key="1">
    <source>
        <dbReference type="SAM" id="MobiDB-lite"/>
    </source>
</evidence>
<accession>A0A1K0IA28</accession>
<name>A0A1K0IA28_CUPNE</name>
<proteinExistence type="predicted"/>
<evidence type="ECO:0000313" key="2">
    <source>
        <dbReference type="EMBL" id="SCU74124.1"/>
    </source>
</evidence>
<dbReference type="AlphaFoldDB" id="A0A1K0IA28"/>
<protein>
    <submittedName>
        <fullName evidence="2">Uncharacterized protein</fullName>
    </submittedName>
</protein>
<gene>
    <name evidence="2" type="ORF">CNECB9_1560012</name>
</gene>
<organism evidence="2">
    <name type="scientific">Cupriavidus necator</name>
    <name type="common">Alcaligenes eutrophus</name>
    <name type="synonym">Ralstonia eutropha</name>
    <dbReference type="NCBI Taxonomy" id="106590"/>
    <lineage>
        <taxon>Bacteria</taxon>
        <taxon>Pseudomonadati</taxon>
        <taxon>Pseudomonadota</taxon>
        <taxon>Betaproteobacteria</taxon>
        <taxon>Burkholderiales</taxon>
        <taxon>Burkholderiaceae</taxon>
        <taxon>Cupriavidus</taxon>
    </lineage>
</organism>
<reference evidence="2" key="1">
    <citation type="submission" date="2016-09" db="EMBL/GenBank/DDBJ databases">
        <authorList>
            <person name="Capua I."/>
            <person name="De Benedictis P."/>
            <person name="Joannis T."/>
            <person name="Lombin L.H."/>
            <person name="Cattoli G."/>
        </authorList>
    </citation>
    <scope>NUCLEOTIDE SEQUENCE</scope>
    <source>
        <strain evidence="2">B9</strain>
    </source>
</reference>
<dbReference type="EMBL" id="FMSH01000064">
    <property type="protein sequence ID" value="SCU74124.1"/>
    <property type="molecule type" value="Genomic_DNA"/>
</dbReference>